<feature type="transmembrane region" description="Helical" evidence="1">
    <location>
        <begin position="38"/>
        <end position="55"/>
    </location>
</feature>
<feature type="transmembrane region" description="Helical" evidence="1">
    <location>
        <begin position="15"/>
        <end position="31"/>
    </location>
</feature>
<keyword evidence="1" id="KW-0472">Membrane</keyword>
<keyword evidence="3" id="KW-1185">Reference proteome</keyword>
<evidence type="ECO:0000313" key="3">
    <source>
        <dbReference type="Proteomes" id="UP001371456"/>
    </source>
</evidence>
<gene>
    <name evidence="2" type="ORF">RDI58_017252</name>
</gene>
<dbReference type="EMBL" id="JBANQN010000007">
    <property type="protein sequence ID" value="KAK6783798.1"/>
    <property type="molecule type" value="Genomic_DNA"/>
</dbReference>
<accession>A0AAN8T8H2</accession>
<reference evidence="2 3" key="1">
    <citation type="submission" date="2024-02" db="EMBL/GenBank/DDBJ databases">
        <title>de novo genome assembly of Solanum bulbocastanum strain 11H21.</title>
        <authorList>
            <person name="Hosaka A.J."/>
        </authorList>
    </citation>
    <scope>NUCLEOTIDE SEQUENCE [LARGE SCALE GENOMIC DNA]</scope>
    <source>
        <tissue evidence="2">Young leaves</tissue>
    </source>
</reference>
<dbReference type="AlphaFoldDB" id="A0AAN8T8H2"/>
<sequence length="126" mass="15102">MTIIPKNSCSPMEPFYGQGILVLFFLYRQFNRLNKYKNLIVLLTINHGVTYYIVVTMAWRLWGFIIISITTYNFCYGAPPRENQWYFLIQKNSKQTILLGDWDMTRLVMTIRYLRLITNHAMKFSR</sequence>
<keyword evidence="1" id="KW-0812">Transmembrane</keyword>
<evidence type="ECO:0000313" key="2">
    <source>
        <dbReference type="EMBL" id="KAK6783798.1"/>
    </source>
</evidence>
<dbReference type="Proteomes" id="UP001371456">
    <property type="component" value="Unassembled WGS sequence"/>
</dbReference>
<proteinExistence type="predicted"/>
<keyword evidence="1" id="KW-1133">Transmembrane helix</keyword>
<name>A0AAN8T8H2_SOLBU</name>
<organism evidence="2 3">
    <name type="scientific">Solanum bulbocastanum</name>
    <name type="common">Wild potato</name>
    <dbReference type="NCBI Taxonomy" id="147425"/>
    <lineage>
        <taxon>Eukaryota</taxon>
        <taxon>Viridiplantae</taxon>
        <taxon>Streptophyta</taxon>
        <taxon>Embryophyta</taxon>
        <taxon>Tracheophyta</taxon>
        <taxon>Spermatophyta</taxon>
        <taxon>Magnoliopsida</taxon>
        <taxon>eudicotyledons</taxon>
        <taxon>Gunneridae</taxon>
        <taxon>Pentapetalae</taxon>
        <taxon>asterids</taxon>
        <taxon>lamiids</taxon>
        <taxon>Solanales</taxon>
        <taxon>Solanaceae</taxon>
        <taxon>Solanoideae</taxon>
        <taxon>Solaneae</taxon>
        <taxon>Solanum</taxon>
    </lineage>
</organism>
<protein>
    <submittedName>
        <fullName evidence="2">Uncharacterized protein</fullName>
    </submittedName>
</protein>
<evidence type="ECO:0000256" key="1">
    <source>
        <dbReference type="SAM" id="Phobius"/>
    </source>
</evidence>
<comment type="caution">
    <text evidence="2">The sequence shown here is derived from an EMBL/GenBank/DDBJ whole genome shotgun (WGS) entry which is preliminary data.</text>
</comment>